<gene>
    <name evidence="2" type="ORF">FMV2238Y02_18790</name>
</gene>
<dbReference type="InterPro" id="IPR010288">
    <property type="entry name" value="EcsB_ABC"/>
</dbReference>
<dbReference type="RefSeq" id="WP_003044958.1">
    <property type="nucleotide sequence ID" value="NZ_BEWZ01000003.1"/>
</dbReference>
<dbReference type="Pfam" id="PF05975">
    <property type="entry name" value="EcsB"/>
    <property type="match status" value="2"/>
</dbReference>
<keyword evidence="3" id="KW-1185">Reference proteome</keyword>
<feature type="transmembrane region" description="Helical" evidence="1">
    <location>
        <begin position="105"/>
        <end position="123"/>
    </location>
</feature>
<dbReference type="EMBL" id="UXEP01000035">
    <property type="protein sequence ID" value="VDC43379.1"/>
    <property type="molecule type" value="Genomic_DNA"/>
</dbReference>
<proteinExistence type="predicted"/>
<feature type="transmembrane region" description="Helical" evidence="1">
    <location>
        <begin position="319"/>
        <end position="337"/>
    </location>
</feature>
<feature type="transmembrane region" description="Helical" evidence="1">
    <location>
        <begin position="129"/>
        <end position="147"/>
    </location>
</feature>
<keyword evidence="1" id="KW-0812">Transmembrane</keyword>
<dbReference type="GO" id="GO:0016020">
    <property type="term" value="C:membrane"/>
    <property type="evidence" value="ECO:0007669"/>
    <property type="project" value="InterPro"/>
</dbReference>
<feature type="transmembrane region" description="Helical" evidence="1">
    <location>
        <begin position="55"/>
        <end position="78"/>
    </location>
</feature>
<dbReference type="OrthoDB" id="2447941at2"/>
<evidence type="ECO:0000313" key="3">
    <source>
        <dbReference type="Proteomes" id="UP000280759"/>
    </source>
</evidence>
<protein>
    <submittedName>
        <fullName evidence="2">Uncharacterized protein</fullName>
    </submittedName>
</protein>
<organism evidence="2 3">
    <name type="scientific">Streptococcus canis</name>
    <dbReference type="NCBI Taxonomy" id="1329"/>
    <lineage>
        <taxon>Bacteria</taxon>
        <taxon>Bacillati</taxon>
        <taxon>Bacillota</taxon>
        <taxon>Bacilli</taxon>
        <taxon>Lactobacillales</taxon>
        <taxon>Streptococcaceae</taxon>
        <taxon>Streptococcus</taxon>
    </lineage>
</organism>
<name>A0A2D4DM57_STRCB</name>
<feature type="transmembrane region" description="Helical" evidence="1">
    <location>
        <begin position="229"/>
        <end position="248"/>
    </location>
</feature>
<feature type="transmembrane region" description="Helical" evidence="1">
    <location>
        <begin position="254"/>
        <end position="272"/>
    </location>
</feature>
<sequence>MKALFLKRRQDFHKQQSKYLRYVFNDHFVLVLMFLLGFALVQYSQLLRQFPSNHLPVQACLVVLVLLLLNVGSVATYLEEADQHFLLPKEEEVVTHIKQAERSAFILWAGLQTAILAFLYPIFNRLGFSLVTFSLCLLVLVAVKKILLSRKVGRFLREEGLDWEKAVAFENNRKQAILKFYSLFTSVKGISTKVKKRTYLNPLLKLVKEDAKNLWVTLYLKAFLRSSDYLGLFLRLLLLSSLSLLFITNAYLSVGLALVFNYLTLFQLLSLYHHYDYHYMTGLYPENNQGKKANLLAFLRGLSCLILVTNLLLCHSLEKALILVVVMGIVTLLYLPYKLKKIID</sequence>
<keyword evidence="1" id="KW-0472">Membrane</keyword>
<dbReference type="PIRSF" id="PIRSF037259">
    <property type="entry name" value="EcsB_ABC"/>
    <property type="match status" value="1"/>
</dbReference>
<dbReference type="AlphaFoldDB" id="A0A2D4DM57"/>
<keyword evidence="1" id="KW-1133">Transmembrane helix</keyword>
<evidence type="ECO:0000313" key="2">
    <source>
        <dbReference type="EMBL" id="VDC43379.1"/>
    </source>
</evidence>
<evidence type="ECO:0000256" key="1">
    <source>
        <dbReference type="SAM" id="Phobius"/>
    </source>
</evidence>
<feature type="transmembrane region" description="Helical" evidence="1">
    <location>
        <begin position="20"/>
        <end position="43"/>
    </location>
</feature>
<dbReference type="Proteomes" id="UP000280759">
    <property type="component" value="Unassembled WGS sequence"/>
</dbReference>
<accession>A0A2D4DM57</accession>
<feature type="transmembrane region" description="Helical" evidence="1">
    <location>
        <begin position="293"/>
        <end position="313"/>
    </location>
</feature>
<dbReference type="GeneID" id="49628836"/>
<reference evidence="2 3" key="1">
    <citation type="submission" date="2018-10" db="EMBL/GenBank/DDBJ databases">
        <authorList>
            <consortium name="Molecular Microbiology and Infection Unit (UMMI)"/>
            <person name="Machado M."/>
        </authorList>
    </citation>
    <scope>NUCLEOTIDE SEQUENCE [LARGE SCALE GENOMIC DNA]</scope>
    <source>
        <strain evidence="2">FMV2238.02</strain>
    </source>
</reference>